<accession>A0A4C2ABC5</accession>
<dbReference type="Proteomes" id="UP000299102">
    <property type="component" value="Unassembled WGS sequence"/>
</dbReference>
<dbReference type="AlphaFoldDB" id="A0A4C2ABC5"/>
<dbReference type="STRING" id="151549.A0A4C2ABC5"/>
<evidence type="ECO:0000313" key="3">
    <source>
        <dbReference type="Proteomes" id="UP000299102"/>
    </source>
</evidence>
<dbReference type="Pfam" id="PF13843">
    <property type="entry name" value="DDE_Tnp_1_7"/>
    <property type="match status" value="1"/>
</dbReference>
<dbReference type="OrthoDB" id="6770266at2759"/>
<gene>
    <name evidence="2" type="primary">PGBD4</name>
    <name evidence="2" type="ORF">EVAR_90886_1</name>
</gene>
<organism evidence="2 3">
    <name type="scientific">Eumeta variegata</name>
    <name type="common">Bagworm moth</name>
    <name type="synonym">Eumeta japonica</name>
    <dbReference type="NCBI Taxonomy" id="151549"/>
    <lineage>
        <taxon>Eukaryota</taxon>
        <taxon>Metazoa</taxon>
        <taxon>Ecdysozoa</taxon>
        <taxon>Arthropoda</taxon>
        <taxon>Hexapoda</taxon>
        <taxon>Insecta</taxon>
        <taxon>Pterygota</taxon>
        <taxon>Neoptera</taxon>
        <taxon>Endopterygota</taxon>
        <taxon>Lepidoptera</taxon>
        <taxon>Glossata</taxon>
        <taxon>Ditrysia</taxon>
        <taxon>Tineoidea</taxon>
        <taxon>Psychidae</taxon>
        <taxon>Oiketicinae</taxon>
        <taxon>Eumeta</taxon>
    </lineage>
</organism>
<dbReference type="EMBL" id="BGZK01003078">
    <property type="protein sequence ID" value="GBP98151.1"/>
    <property type="molecule type" value="Genomic_DNA"/>
</dbReference>
<proteinExistence type="predicted"/>
<protein>
    <submittedName>
        <fullName evidence="2">PiggyBac transposable element-derived protein 4</fullName>
    </submittedName>
</protein>
<dbReference type="InterPro" id="IPR029526">
    <property type="entry name" value="PGBD"/>
</dbReference>
<sequence length="186" mass="21480">MYIPNKPAKYGVKLEMICDSGTKYMIDSTPYLEKGPILRFAFRGVFCEGIYTQYSWYKPNVTIDNWFTSVLLAKQLLKQPYKLTLVGILRANKKEIPEEMKNSQSRAVNTSMFCYDGPITLLSYKPKPSKMVYLLSSCDENGSINHETKKPHMIEFYNSTKGDVDTFDQMCSVMSCSRKTNRWLLL</sequence>
<evidence type="ECO:0000313" key="2">
    <source>
        <dbReference type="EMBL" id="GBP98151.1"/>
    </source>
</evidence>
<name>A0A4C2ABC5_EUMVA</name>
<keyword evidence="3" id="KW-1185">Reference proteome</keyword>
<dbReference type="PANTHER" id="PTHR46599:SF6">
    <property type="entry name" value="DUAL SPECIFICITY PHOSPHATASE 26"/>
    <property type="match status" value="1"/>
</dbReference>
<dbReference type="PANTHER" id="PTHR46599">
    <property type="entry name" value="PIGGYBAC TRANSPOSABLE ELEMENT-DERIVED PROTEIN 4"/>
    <property type="match status" value="1"/>
</dbReference>
<comment type="caution">
    <text evidence="2">The sequence shown here is derived from an EMBL/GenBank/DDBJ whole genome shotgun (WGS) entry which is preliminary data.</text>
</comment>
<feature type="domain" description="PiggyBac transposable element-derived protein" evidence="1">
    <location>
        <begin position="2"/>
        <end position="183"/>
    </location>
</feature>
<evidence type="ECO:0000259" key="1">
    <source>
        <dbReference type="Pfam" id="PF13843"/>
    </source>
</evidence>
<reference evidence="2 3" key="1">
    <citation type="journal article" date="2019" name="Commun. Biol.">
        <title>The bagworm genome reveals a unique fibroin gene that provides high tensile strength.</title>
        <authorList>
            <person name="Kono N."/>
            <person name="Nakamura H."/>
            <person name="Ohtoshi R."/>
            <person name="Tomita M."/>
            <person name="Numata K."/>
            <person name="Arakawa K."/>
        </authorList>
    </citation>
    <scope>NUCLEOTIDE SEQUENCE [LARGE SCALE GENOMIC DNA]</scope>
</reference>